<accession>A0A7I7X2Q5</accession>
<reference evidence="1 2" key="1">
    <citation type="journal article" date="2019" name="Emerg. Microbes Infect.">
        <title>Comprehensive subspecies identification of 175 nontuberculous mycobacteria species based on 7547 genomic profiles.</title>
        <authorList>
            <person name="Matsumoto Y."/>
            <person name="Kinjo T."/>
            <person name="Motooka D."/>
            <person name="Nabeya D."/>
            <person name="Jung N."/>
            <person name="Uechi K."/>
            <person name="Horii T."/>
            <person name="Iida T."/>
            <person name="Fujita J."/>
            <person name="Nakamura S."/>
        </authorList>
    </citation>
    <scope>NUCLEOTIDE SEQUENCE [LARGE SCALE GENOMIC DNA]</scope>
    <source>
        <strain evidence="1 2">JCM 13571</strain>
    </source>
</reference>
<evidence type="ECO:0000313" key="2">
    <source>
        <dbReference type="Proteomes" id="UP000467260"/>
    </source>
</evidence>
<organism evidence="1 2">
    <name type="scientific">Mycolicibacter hiberniae</name>
    <dbReference type="NCBI Taxonomy" id="29314"/>
    <lineage>
        <taxon>Bacteria</taxon>
        <taxon>Bacillati</taxon>
        <taxon>Actinomycetota</taxon>
        <taxon>Actinomycetes</taxon>
        <taxon>Mycobacteriales</taxon>
        <taxon>Mycobacteriaceae</taxon>
        <taxon>Mycolicibacter</taxon>
    </lineage>
</organism>
<dbReference type="EMBL" id="AP022609">
    <property type="protein sequence ID" value="BBZ23742.1"/>
    <property type="molecule type" value="Genomic_DNA"/>
</dbReference>
<dbReference type="RefSeq" id="WP_085137604.1">
    <property type="nucleotide sequence ID" value="NZ_AP022609.1"/>
</dbReference>
<dbReference type="Proteomes" id="UP000467260">
    <property type="component" value="Chromosome"/>
</dbReference>
<keyword evidence="2" id="KW-1185">Reference proteome</keyword>
<dbReference type="InterPro" id="IPR049934">
    <property type="entry name" value="GjpA-like"/>
</dbReference>
<name>A0A7I7X2Q5_9MYCO</name>
<dbReference type="NCBIfam" id="NF033942">
    <property type="entry name" value="GjpA"/>
    <property type="match status" value="1"/>
</dbReference>
<dbReference type="KEGG" id="mhib:MHIB_21600"/>
<evidence type="ECO:0000313" key="1">
    <source>
        <dbReference type="EMBL" id="BBZ23742.1"/>
    </source>
</evidence>
<dbReference type="OrthoDB" id="4370634at2"/>
<protein>
    <submittedName>
        <fullName evidence="1">Uncharacterized protein</fullName>
    </submittedName>
</protein>
<dbReference type="AlphaFoldDB" id="A0A7I7X2Q5"/>
<proteinExistence type="predicted"/>
<sequence length="360" mass="36680">MQHAAARPWTVTGVALLSAGAIASGPVTAPVPALTGPQSLAVQLTAGWDDVWQTAGANATAIWNHFSAVPFPALQQVVANQIGYVHGVFDGSKSFGDIAQEAHTHLGALFGTPADGDTPASPGALFGPFLPAGGATDTLYQSLDDVVTGPGMIGSVMTHATLFTLLTDPAILPDIATSLGFDESMVPVLGSVLEFAASPLSGILIGQVSTMLSPMLQFNEDLGNIWESLSSGSPDWSAAFDSLIGMPANLADAYLNGYGEVDLMPILDQLGITLPALTLLDLPTEITALSVNLGGLLSPAGSIFDAIGMGTSTDALGDTELLFDLPGLGVGPIASMVAMSQAIAEAFGWDGSSDILASLF</sequence>
<gene>
    <name evidence="1" type="ORF">MHIB_21600</name>
</gene>